<sequence>TGFSEYFMPIWDQKEFKTLWDLQYKNKKNKNGEEFTHELFDELLGKWGPIPRSVLSKWDNKTYQNKFDKLIESSDLETCMKSINSSGVFGETLIE</sequence>
<accession>A0ACA9RYN9</accession>
<name>A0ACA9RYN9_9GLOM</name>
<reference evidence="1" key="1">
    <citation type="submission" date="2021-06" db="EMBL/GenBank/DDBJ databases">
        <authorList>
            <person name="Kallberg Y."/>
            <person name="Tangrot J."/>
            <person name="Rosling A."/>
        </authorList>
    </citation>
    <scope>NUCLEOTIDE SEQUENCE</scope>
    <source>
        <strain evidence="1">MA461A</strain>
    </source>
</reference>
<gene>
    <name evidence="1" type="ORF">RPERSI_LOCUS24149</name>
</gene>
<dbReference type="EMBL" id="CAJVQC010076948">
    <property type="protein sequence ID" value="CAG8815149.1"/>
    <property type="molecule type" value="Genomic_DNA"/>
</dbReference>
<keyword evidence="2" id="KW-1185">Reference proteome</keyword>
<feature type="non-terminal residue" evidence="1">
    <location>
        <position position="1"/>
    </location>
</feature>
<proteinExistence type="predicted"/>
<evidence type="ECO:0000313" key="2">
    <source>
        <dbReference type="Proteomes" id="UP000789920"/>
    </source>
</evidence>
<organism evidence="1 2">
    <name type="scientific">Racocetra persica</name>
    <dbReference type="NCBI Taxonomy" id="160502"/>
    <lineage>
        <taxon>Eukaryota</taxon>
        <taxon>Fungi</taxon>
        <taxon>Fungi incertae sedis</taxon>
        <taxon>Mucoromycota</taxon>
        <taxon>Glomeromycotina</taxon>
        <taxon>Glomeromycetes</taxon>
        <taxon>Diversisporales</taxon>
        <taxon>Gigasporaceae</taxon>
        <taxon>Racocetra</taxon>
    </lineage>
</organism>
<comment type="caution">
    <text evidence="1">The sequence shown here is derived from an EMBL/GenBank/DDBJ whole genome shotgun (WGS) entry which is preliminary data.</text>
</comment>
<protein>
    <submittedName>
        <fullName evidence="1">2097_t:CDS:1</fullName>
    </submittedName>
</protein>
<dbReference type="Proteomes" id="UP000789920">
    <property type="component" value="Unassembled WGS sequence"/>
</dbReference>
<evidence type="ECO:0000313" key="1">
    <source>
        <dbReference type="EMBL" id="CAG8815149.1"/>
    </source>
</evidence>